<evidence type="ECO:0000313" key="5">
    <source>
        <dbReference type="Proteomes" id="UP000326838"/>
    </source>
</evidence>
<feature type="transmembrane region" description="Helical" evidence="2">
    <location>
        <begin position="236"/>
        <end position="260"/>
    </location>
</feature>
<feature type="domain" description="YdbS-like PH" evidence="3">
    <location>
        <begin position="288"/>
        <end position="359"/>
    </location>
</feature>
<dbReference type="EMBL" id="VYUY01000020">
    <property type="protein sequence ID" value="KAA9130399.1"/>
    <property type="molecule type" value="Genomic_DNA"/>
</dbReference>
<feature type="domain" description="YdbS-like PH" evidence="3">
    <location>
        <begin position="100"/>
        <end position="176"/>
    </location>
</feature>
<feature type="compositionally biased region" description="Polar residues" evidence="1">
    <location>
        <begin position="554"/>
        <end position="564"/>
    </location>
</feature>
<keyword evidence="2" id="KW-0472">Membrane</keyword>
<feature type="region of interest" description="Disordered" evidence="1">
    <location>
        <begin position="515"/>
        <end position="564"/>
    </location>
</feature>
<keyword evidence="2" id="KW-1133">Transmembrane helix</keyword>
<dbReference type="PANTHER" id="PTHR34473">
    <property type="entry name" value="UPF0699 TRANSMEMBRANE PROTEIN YDBS"/>
    <property type="match status" value="1"/>
</dbReference>
<feature type="transmembrane region" description="Helical" evidence="2">
    <location>
        <begin position="266"/>
        <end position="283"/>
    </location>
</feature>
<feature type="compositionally biased region" description="Low complexity" evidence="1">
    <location>
        <begin position="515"/>
        <end position="528"/>
    </location>
</feature>
<dbReference type="PANTHER" id="PTHR34473:SF2">
    <property type="entry name" value="UPF0699 TRANSMEMBRANE PROTEIN YDBT"/>
    <property type="match status" value="1"/>
</dbReference>
<reference evidence="5" key="1">
    <citation type="submission" date="2019-09" db="EMBL/GenBank/DDBJ databases">
        <title>Mumia zhuanghuii sp. nov. isolated from the intestinal contents of plateau pika (Ochotona curzoniae) in the Qinghai-Tibet plateau of China.</title>
        <authorList>
            <person name="Tian Z."/>
        </authorList>
    </citation>
    <scope>NUCLEOTIDE SEQUENCE [LARGE SCALE GENOMIC DNA]</scope>
    <source>
        <strain evidence="5">L-033</strain>
    </source>
</reference>
<feature type="transmembrane region" description="Helical" evidence="2">
    <location>
        <begin position="26"/>
        <end position="44"/>
    </location>
</feature>
<dbReference type="InterPro" id="IPR005182">
    <property type="entry name" value="YdbS-like_PH"/>
</dbReference>
<dbReference type="Pfam" id="PF03703">
    <property type="entry name" value="bPH_2"/>
    <property type="match status" value="3"/>
</dbReference>
<evidence type="ECO:0000313" key="4">
    <source>
        <dbReference type="EMBL" id="KAA9130399.1"/>
    </source>
</evidence>
<evidence type="ECO:0000256" key="1">
    <source>
        <dbReference type="SAM" id="MobiDB-lite"/>
    </source>
</evidence>
<protein>
    <submittedName>
        <fullName evidence="4">PH domain-containing protein</fullName>
    </submittedName>
</protein>
<comment type="caution">
    <text evidence="4">The sequence shown here is derived from an EMBL/GenBank/DDBJ whole genome shotgun (WGS) entry which is preliminary data.</text>
</comment>
<feature type="domain" description="YdbS-like PH" evidence="3">
    <location>
        <begin position="417"/>
        <end position="480"/>
    </location>
</feature>
<keyword evidence="5" id="KW-1185">Reference proteome</keyword>
<organism evidence="4 5">
    <name type="scientific">Microbacterium caowuchunii</name>
    <dbReference type="NCBI Taxonomy" id="2614638"/>
    <lineage>
        <taxon>Bacteria</taxon>
        <taxon>Bacillati</taxon>
        <taxon>Actinomycetota</taxon>
        <taxon>Actinomycetes</taxon>
        <taxon>Micrococcales</taxon>
        <taxon>Microbacteriaceae</taxon>
        <taxon>Microbacterium</taxon>
    </lineage>
</organism>
<gene>
    <name evidence="4" type="ORF">F6B40_14320</name>
</gene>
<dbReference type="RefSeq" id="WP_150895219.1">
    <property type="nucleotide sequence ID" value="NZ_VYUY01000020.1"/>
</dbReference>
<sequence>MSTPPLAARSPLSDGEWHRPHPLTPLLRGGLFLVVVLGIVIANLRDRLVDIFLPWFLPDEDAERPRDPLDYILSHDLVLLALLAVLGAVLVLIALFWLSWRFHTFRITGDDVEVRSGVVFRTHRRAPLDRVQGVNLTRPLVARLLGLAKLEVVGAGLDANVRLEYLSTPAAEAVRADILQLASGRELGAAATSAGGTRTWAGGAADTIAHGVTGIVMGVEEPAEPESVVRIPPGRLIGSVVLSSTTIVMLAAVAAMIVGASVGTPWILIGLFPAVLAFGAYTVRSVTRALRYAIAPTDHGVRIVFGLFTTVTEILPPGRVHAVQVRQPLLWRRAGWWTITINRLSGTRSGQQASEAFTKVLPVGTRADAERVVDLLLPWLSAEQRDLVFSRGVLAEPGDDPFTTTPAARWFLRPVSWRRNGFRMTPDALFLRRGRILRSLAIVPLARMQSIAVHQGPIERMLEVATVRAHTVTGTVYTGIGAINRLDALALFAEAEEGAITSSARDRTHRWYAAAQDQGQGQEQGQKQELGREPDGGTADVPVAVTPEPPESVDLTSPGRTETR</sequence>
<evidence type="ECO:0000259" key="3">
    <source>
        <dbReference type="Pfam" id="PF03703"/>
    </source>
</evidence>
<name>A0A5N0TAM4_9MICO</name>
<accession>A0A5N0TAM4</accession>
<evidence type="ECO:0000256" key="2">
    <source>
        <dbReference type="SAM" id="Phobius"/>
    </source>
</evidence>
<dbReference type="InterPro" id="IPR014529">
    <property type="entry name" value="UCP026631"/>
</dbReference>
<feature type="transmembrane region" description="Helical" evidence="2">
    <location>
        <begin position="77"/>
        <end position="98"/>
    </location>
</feature>
<dbReference type="Proteomes" id="UP000326838">
    <property type="component" value="Unassembled WGS sequence"/>
</dbReference>
<proteinExistence type="predicted"/>
<keyword evidence="2" id="KW-0812">Transmembrane</keyword>
<dbReference type="AlphaFoldDB" id="A0A5N0TAM4"/>
<dbReference type="PIRSF" id="PIRSF026631">
    <property type="entry name" value="UCP026631"/>
    <property type="match status" value="1"/>
</dbReference>